<name>G4TV52_SERID</name>
<protein>
    <recommendedName>
        <fullName evidence="6">Transmembrane protein</fullName>
    </recommendedName>
</protein>
<keyword evidence="2" id="KW-0812">Transmembrane</keyword>
<feature type="compositionally biased region" description="Basic and acidic residues" evidence="1">
    <location>
        <begin position="320"/>
        <end position="329"/>
    </location>
</feature>
<dbReference type="OrthoDB" id="3365917at2759"/>
<feature type="signal peptide" evidence="3">
    <location>
        <begin position="1"/>
        <end position="22"/>
    </location>
</feature>
<evidence type="ECO:0008006" key="6">
    <source>
        <dbReference type="Google" id="ProtNLM"/>
    </source>
</evidence>
<dbReference type="EMBL" id="CAFZ01000411">
    <property type="protein sequence ID" value="CCA75195.1"/>
    <property type="molecule type" value="Genomic_DNA"/>
</dbReference>
<dbReference type="HOGENOM" id="CLU_057147_0_0_1"/>
<sequence>MFASNLLSFLFLYGLIARVAYAGRVHFDNKPQVRVTTSFVNFYARIMDQWGDGGGKTWVISSDSSHPFVGRQFGGAKRTSIRGTNAFGSGYPYGVNDASTVAGRPFPFGVWPLWWPDDFMGSDEVGPHLDGIRPGGHISIVELKANKEEWSKSNDETFFALGDSQSLLSTLVSYVTWCHTSRVWPVRFDPRLQNATVKLENVLRYYRAGSFALAHPTYTNPSARNATSQGTTSLPDGIQNSRFWQCLDEITASALPIMNPPPDNRFWRVFPLVYRFTYWLMFIIGCAALYLLAITIAKLRDILWNCDLIVGDWMQARRESKAQTARDQRPPSPEYETYP</sequence>
<evidence type="ECO:0000256" key="3">
    <source>
        <dbReference type="SAM" id="SignalP"/>
    </source>
</evidence>
<reference evidence="4 5" key="1">
    <citation type="journal article" date="2011" name="PLoS Pathog.">
        <title>Endophytic Life Strategies Decoded by Genome and Transcriptome Analyses of the Mutualistic Root Symbiont Piriformospora indica.</title>
        <authorList>
            <person name="Zuccaro A."/>
            <person name="Lahrmann U."/>
            <person name="Guldener U."/>
            <person name="Langen G."/>
            <person name="Pfiffi S."/>
            <person name="Biedenkopf D."/>
            <person name="Wong P."/>
            <person name="Samans B."/>
            <person name="Grimm C."/>
            <person name="Basiewicz M."/>
            <person name="Murat C."/>
            <person name="Martin F."/>
            <person name="Kogel K.H."/>
        </authorList>
    </citation>
    <scope>NUCLEOTIDE SEQUENCE [LARGE SCALE GENOMIC DNA]</scope>
    <source>
        <strain evidence="4 5">DSM 11827</strain>
    </source>
</reference>
<accession>G4TV52</accession>
<evidence type="ECO:0000256" key="1">
    <source>
        <dbReference type="SAM" id="MobiDB-lite"/>
    </source>
</evidence>
<keyword evidence="5" id="KW-1185">Reference proteome</keyword>
<feature type="transmembrane region" description="Helical" evidence="2">
    <location>
        <begin position="276"/>
        <end position="297"/>
    </location>
</feature>
<comment type="caution">
    <text evidence="4">The sequence shown here is derived from an EMBL/GenBank/DDBJ whole genome shotgun (WGS) entry which is preliminary data.</text>
</comment>
<feature type="region of interest" description="Disordered" evidence="1">
    <location>
        <begin position="320"/>
        <end position="339"/>
    </location>
</feature>
<evidence type="ECO:0000313" key="4">
    <source>
        <dbReference type="EMBL" id="CCA75195.1"/>
    </source>
</evidence>
<dbReference type="InParanoid" id="G4TV52"/>
<keyword evidence="3" id="KW-0732">Signal</keyword>
<keyword evidence="2" id="KW-0472">Membrane</keyword>
<dbReference type="AlphaFoldDB" id="G4TV52"/>
<gene>
    <name evidence="4" type="ORF">PIIN_09179</name>
</gene>
<evidence type="ECO:0000256" key="2">
    <source>
        <dbReference type="SAM" id="Phobius"/>
    </source>
</evidence>
<feature type="chain" id="PRO_5003468932" description="Transmembrane protein" evidence="3">
    <location>
        <begin position="23"/>
        <end position="339"/>
    </location>
</feature>
<proteinExistence type="predicted"/>
<organism evidence="4 5">
    <name type="scientific">Serendipita indica (strain DSM 11827)</name>
    <name type="common">Root endophyte fungus</name>
    <name type="synonym">Piriformospora indica</name>
    <dbReference type="NCBI Taxonomy" id="1109443"/>
    <lineage>
        <taxon>Eukaryota</taxon>
        <taxon>Fungi</taxon>
        <taxon>Dikarya</taxon>
        <taxon>Basidiomycota</taxon>
        <taxon>Agaricomycotina</taxon>
        <taxon>Agaricomycetes</taxon>
        <taxon>Sebacinales</taxon>
        <taxon>Serendipitaceae</taxon>
        <taxon>Serendipita</taxon>
    </lineage>
</organism>
<keyword evidence="2" id="KW-1133">Transmembrane helix</keyword>
<dbReference type="Proteomes" id="UP000007148">
    <property type="component" value="Unassembled WGS sequence"/>
</dbReference>
<evidence type="ECO:0000313" key="5">
    <source>
        <dbReference type="Proteomes" id="UP000007148"/>
    </source>
</evidence>